<reference evidence="2 3" key="1">
    <citation type="submission" date="2016-11" db="EMBL/GenBank/DDBJ databases">
        <authorList>
            <person name="Jaros S."/>
            <person name="Januszkiewicz K."/>
            <person name="Wedrychowicz H."/>
        </authorList>
    </citation>
    <scope>NUCLEOTIDE SEQUENCE [LARGE SCALE GENOMIC DNA]</scope>
    <source>
        <strain evidence="2 3">DSM 18772</strain>
    </source>
</reference>
<accession>A0A1M6CAW9</accession>
<feature type="signal peptide" evidence="1">
    <location>
        <begin position="1"/>
        <end position="22"/>
    </location>
</feature>
<dbReference type="STRING" id="1123071.SAMN02745181_0435"/>
<feature type="chain" id="PRO_5012002610" description="Lipoprotein" evidence="1">
    <location>
        <begin position="23"/>
        <end position="135"/>
    </location>
</feature>
<protein>
    <recommendedName>
        <fullName evidence="4">Lipoprotein</fullName>
    </recommendedName>
</protein>
<dbReference type="EMBL" id="FQYR01000002">
    <property type="protein sequence ID" value="SHI58180.1"/>
    <property type="molecule type" value="Genomic_DNA"/>
</dbReference>
<proteinExistence type="predicted"/>
<keyword evidence="1" id="KW-0732">Signal</keyword>
<dbReference type="InParanoid" id="A0A1M6CAW9"/>
<organism evidence="2 3">
    <name type="scientific">Rubritalea squalenifaciens DSM 18772</name>
    <dbReference type="NCBI Taxonomy" id="1123071"/>
    <lineage>
        <taxon>Bacteria</taxon>
        <taxon>Pseudomonadati</taxon>
        <taxon>Verrucomicrobiota</taxon>
        <taxon>Verrucomicrobiia</taxon>
        <taxon>Verrucomicrobiales</taxon>
        <taxon>Rubritaleaceae</taxon>
        <taxon>Rubritalea</taxon>
    </lineage>
</organism>
<gene>
    <name evidence="2" type="ORF">SAMN02745181_0435</name>
</gene>
<name>A0A1M6CAW9_9BACT</name>
<dbReference type="Proteomes" id="UP000184510">
    <property type="component" value="Unassembled WGS sequence"/>
</dbReference>
<evidence type="ECO:0000313" key="2">
    <source>
        <dbReference type="EMBL" id="SHI58180.1"/>
    </source>
</evidence>
<keyword evidence="3" id="KW-1185">Reference proteome</keyword>
<evidence type="ECO:0000313" key="3">
    <source>
        <dbReference type="Proteomes" id="UP000184510"/>
    </source>
</evidence>
<dbReference type="AlphaFoldDB" id="A0A1M6CAW9"/>
<sequence length="135" mass="15732">MKCLYLTLLAMVFAMISTCKHAPSEVELDQSYFERFEIDRDRFGLRDGKGLESEVTTTCQFHLDREQWMEFQKHTEEKGFSSWQKGGVNFGHLNIGGAVEEQIYYSKRPQEGSGKDLILCYDKEAQTLYFILFGY</sequence>
<evidence type="ECO:0008006" key="4">
    <source>
        <dbReference type="Google" id="ProtNLM"/>
    </source>
</evidence>
<dbReference type="RefSeq" id="WP_143157859.1">
    <property type="nucleotide sequence ID" value="NZ_FQYR01000002.1"/>
</dbReference>
<evidence type="ECO:0000256" key="1">
    <source>
        <dbReference type="SAM" id="SignalP"/>
    </source>
</evidence>